<protein>
    <submittedName>
        <fullName evidence="1">Uncharacterized protein</fullName>
    </submittedName>
</protein>
<gene>
    <name evidence="1" type="ORF">MARPO_0028s0127</name>
</gene>
<reference evidence="2" key="1">
    <citation type="journal article" date="2017" name="Cell">
        <title>Insights into land plant evolution garnered from the Marchantia polymorpha genome.</title>
        <authorList>
            <person name="Bowman J.L."/>
            <person name="Kohchi T."/>
            <person name="Yamato K.T."/>
            <person name="Jenkins J."/>
            <person name="Shu S."/>
            <person name="Ishizaki K."/>
            <person name="Yamaoka S."/>
            <person name="Nishihama R."/>
            <person name="Nakamura Y."/>
            <person name="Berger F."/>
            <person name="Adam C."/>
            <person name="Aki S.S."/>
            <person name="Althoff F."/>
            <person name="Araki T."/>
            <person name="Arteaga-Vazquez M.A."/>
            <person name="Balasubrmanian S."/>
            <person name="Barry K."/>
            <person name="Bauer D."/>
            <person name="Boehm C.R."/>
            <person name="Briginshaw L."/>
            <person name="Caballero-Perez J."/>
            <person name="Catarino B."/>
            <person name="Chen F."/>
            <person name="Chiyoda S."/>
            <person name="Chovatia M."/>
            <person name="Davies K.M."/>
            <person name="Delmans M."/>
            <person name="Demura T."/>
            <person name="Dierschke T."/>
            <person name="Dolan L."/>
            <person name="Dorantes-Acosta A.E."/>
            <person name="Eklund D.M."/>
            <person name="Florent S.N."/>
            <person name="Flores-Sandoval E."/>
            <person name="Fujiyama A."/>
            <person name="Fukuzawa H."/>
            <person name="Galik B."/>
            <person name="Grimanelli D."/>
            <person name="Grimwood J."/>
            <person name="Grossniklaus U."/>
            <person name="Hamada T."/>
            <person name="Haseloff J."/>
            <person name="Hetherington A.J."/>
            <person name="Higo A."/>
            <person name="Hirakawa Y."/>
            <person name="Hundley H.N."/>
            <person name="Ikeda Y."/>
            <person name="Inoue K."/>
            <person name="Inoue S.I."/>
            <person name="Ishida S."/>
            <person name="Jia Q."/>
            <person name="Kakita M."/>
            <person name="Kanazawa T."/>
            <person name="Kawai Y."/>
            <person name="Kawashima T."/>
            <person name="Kennedy M."/>
            <person name="Kinose K."/>
            <person name="Kinoshita T."/>
            <person name="Kohara Y."/>
            <person name="Koide E."/>
            <person name="Komatsu K."/>
            <person name="Kopischke S."/>
            <person name="Kubo M."/>
            <person name="Kyozuka J."/>
            <person name="Lagercrantz U."/>
            <person name="Lin S.S."/>
            <person name="Lindquist E."/>
            <person name="Lipzen A.M."/>
            <person name="Lu C.W."/>
            <person name="De Luna E."/>
            <person name="Martienssen R.A."/>
            <person name="Minamino N."/>
            <person name="Mizutani M."/>
            <person name="Mizutani M."/>
            <person name="Mochizuki N."/>
            <person name="Monte I."/>
            <person name="Mosher R."/>
            <person name="Nagasaki H."/>
            <person name="Nakagami H."/>
            <person name="Naramoto S."/>
            <person name="Nishitani K."/>
            <person name="Ohtani M."/>
            <person name="Okamoto T."/>
            <person name="Okumura M."/>
            <person name="Phillips J."/>
            <person name="Pollak B."/>
            <person name="Reinders A."/>
            <person name="Rovekamp M."/>
            <person name="Sano R."/>
            <person name="Sawa S."/>
            <person name="Schmid M.W."/>
            <person name="Shirakawa M."/>
            <person name="Solano R."/>
            <person name="Spunde A."/>
            <person name="Suetsugu N."/>
            <person name="Sugano S."/>
            <person name="Sugiyama A."/>
            <person name="Sun R."/>
            <person name="Suzuki Y."/>
            <person name="Takenaka M."/>
            <person name="Takezawa D."/>
            <person name="Tomogane H."/>
            <person name="Tsuzuki M."/>
            <person name="Ueda T."/>
            <person name="Umeda M."/>
            <person name="Ward J.M."/>
            <person name="Watanabe Y."/>
            <person name="Yazaki K."/>
            <person name="Yokoyama R."/>
            <person name="Yoshitake Y."/>
            <person name="Yotsui I."/>
            <person name="Zachgo S."/>
            <person name="Schmutz J."/>
        </authorList>
    </citation>
    <scope>NUCLEOTIDE SEQUENCE [LARGE SCALE GENOMIC DNA]</scope>
    <source>
        <strain evidence="2">Tak-1</strain>
    </source>
</reference>
<organism evidence="1 2">
    <name type="scientific">Marchantia polymorpha</name>
    <name type="common">Common liverwort</name>
    <name type="synonym">Marchantia aquatica</name>
    <dbReference type="NCBI Taxonomy" id="3197"/>
    <lineage>
        <taxon>Eukaryota</taxon>
        <taxon>Viridiplantae</taxon>
        <taxon>Streptophyta</taxon>
        <taxon>Embryophyta</taxon>
        <taxon>Marchantiophyta</taxon>
        <taxon>Marchantiopsida</taxon>
        <taxon>Marchantiidae</taxon>
        <taxon>Marchantiales</taxon>
        <taxon>Marchantiaceae</taxon>
        <taxon>Marchantia</taxon>
    </lineage>
</organism>
<dbReference type="AlphaFoldDB" id="A0A2R6X9Q0"/>
<keyword evidence="2" id="KW-1185">Reference proteome</keyword>
<sequence length="78" mass="9126">MDCEDVYTCHSPHLYGLKGQESSTWNSQECRSPLCVTPDYLSMFLLLCRGCTLFGVPPHCLKLLKLRALWDRRFRLFQ</sequence>
<evidence type="ECO:0000313" key="2">
    <source>
        <dbReference type="Proteomes" id="UP000244005"/>
    </source>
</evidence>
<evidence type="ECO:0000313" key="1">
    <source>
        <dbReference type="EMBL" id="PTQ42835.1"/>
    </source>
</evidence>
<name>A0A2R6X9Q0_MARPO</name>
<dbReference type="EMBL" id="KZ772700">
    <property type="protein sequence ID" value="PTQ42835.1"/>
    <property type="molecule type" value="Genomic_DNA"/>
</dbReference>
<dbReference type="Gramene" id="Mp2g00240.1">
    <property type="protein sequence ID" value="Mp2g00240.1.cds1"/>
    <property type="gene ID" value="Mp2g00240"/>
</dbReference>
<proteinExistence type="predicted"/>
<accession>A0A2R6X9Q0</accession>
<dbReference type="Proteomes" id="UP000244005">
    <property type="component" value="Unassembled WGS sequence"/>
</dbReference>